<evidence type="ECO:0008006" key="4">
    <source>
        <dbReference type="Google" id="ProtNLM"/>
    </source>
</evidence>
<comment type="caution">
    <text evidence="2">The sequence shown here is derived from an EMBL/GenBank/DDBJ whole genome shotgun (WGS) entry which is preliminary data.</text>
</comment>
<dbReference type="InterPro" id="IPR012677">
    <property type="entry name" value="Nucleotide-bd_a/b_plait_sf"/>
</dbReference>
<dbReference type="PANTHER" id="PTHR34427">
    <property type="entry name" value="DUF4283 DOMAIN PROTEIN"/>
    <property type="match status" value="1"/>
</dbReference>
<sequence length="335" mass="38477">MRFAFVRYVSRAEAMEAIEQYNGWIVWGCELRITESKYRRHIKESNEEERGITEHNGYYGNKVEVVNLGWDNRMQSLEESKIKLESDEMVLEKLGRCLVGVTLEPYDLVAMKKTLKLDWHTMVDVKMMGSLKVLMEFDSVQSREEAYNYPFLWKNFLEKRRWTKGETSGPRRAWVEVTSIPLHALTTVNMTNLGEIWGRVIKVQDDDGGKFNSFKFLVDTNSGPMIQAFADIEVEDESFRILAREVEFVHTGTESVQYVAWENMAESAGNANSGSLEVVIEATVIMREEESSVKESQPELREKDDEPEIGAQAIESTKDKVGQGVDEIPTRTNTF</sequence>
<dbReference type="Proteomes" id="UP001341840">
    <property type="component" value="Unassembled WGS sequence"/>
</dbReference>
<evidence type="ECO:0000256" key="1">
    <source>
        <dbReference type="SAM" id="MobiDB-lite"/>
    </source>
</evidence>
<feature type="region of interest" description="Disordered" evidence="1">
    <location>
        <begin position="289"/>
        <end position="335"/>
    </location>
</feature>
<evidence type="ECO:0000313" key="3">
    <source>
        <dbReference type="Proteomes" id="UP001341840"/>
    </source>
</evidence>
<keyword evidence="3" id="KW-1185">Reference proteome</keyword>
<dbReference type="PANTHER" id="PTHR34427:SF5">
    <property type="entry name" value="DUF4283 DOMAIN-CONTAINING PROTEIN"/>
    <property type="match status" value="1"/>
</dbReference>
<proteinExistence type="predicted"/>
<accession>A0ABU6YP01</accession>
<reference evidence="2 3" key="1">
    <citation type="journal article" date="2023" name="Plants (Basel)">
        <title>Bridging the Gap: Combining Genomics and Transcriptomics Approaches to Understand Stylosanthes scabra, an Orphan Legume from the Brazilian Caatinga.</title>
        <authorList>
            <person name="Ferreira-Neto J.R.C."/>
            <person name="da Silva M.D."/>
            <person name="Binneck E."/>
            <person name="de Melo N.F."/>
            <person name="da Silva R.H."/>
            <person name="de Melo A.L.T.M."/>
            <person name="Pandolfi V."/>
            <person name="Bustamante F.O."/>
            <person name="Brasileiro-Vidal A.C."/>
            <person name="Benko-Iseppon A.M."/>
        </authorList>
    </citation>
    <scope>NUCLEOTIDE SEQUENCE [LARGE SCALE GENOMIC DNA]</scope>
    <source>
        <tissue evidence="2">Leaves</tissue>
    </source>
</reference>
<evidence type="ECO:0000313" key="2">
    <source>
        <dbReference type="EMBL" id="MED6210793.1"/>
    </source>
</evidence>
<dbReference type="InterPro" id="IPR035979">
    <property type="entry name" value="RBD_domain_sf"/>
</dbReference>
<protein>
    <recommendedName>
        <fullName evidence="4">RRM domain-containing protein</fullName>
    </recommendedName>
</protein>
<feature type="compositionally biased region" description="Basic and acidic residues" evidence="1">
    <location>
        <begin position="289"/>
        <end position="304"/>
    </location>
</feature>
<name>A0ABU6YP01_9FABA</name>
<gene>
    <name evidence="2" type="ORF">PIB30_067450</name>
</gene>
<dbReference type="Gene3D" id="3.30.70.330">
    <property type="match status" value="1"/>
</dbReference>
<organism evidence="2 3">
    <name type="scientific">Stylosanthes scabra</name>
    <dbReference type="NCBI Taxonomy" id="79078"/>
    <lineage>
        <taxon>Eukaryota</taxon>
        <taxon>Viridiplantae</taxon>
        <taxon>Streptophyta</taxon>
        <taxon>Embryophyta</taxon>
        <taxon>Tracheophyta</taxon>
        <taxon>Spermatophyta</taxon>
        <taxon>Magnoliopsida</taxon>
        <taxon>eudicotyledons</taxon>
        <taxon>Gunneridae</taxon>
        <taxon>Pentapetalae</taxon>
        <taxon>rosids</taxon>
        <taxon>fabids</taxon>
        <taxon>Fabales</taxon>
        <taxon>Fabaceae</taxon>
        <taxon>Papilionoideae</taxon>
        <taxon>50 kb inversion clade</taxon>
        <taxon>dalbergioids sensu lato</taxon>
        <taxon>Dalbergieae</taxon>
        <taxon>Pterocarpus clade</taxon>
        <taxon>Stylosanthes</taxon>
    </lineage>
</organism>
<dbReference type="SUPFAM" id="SSF54928">
    <property type="entry name" value="RNA-binding domain, RBD"/>
    <property type="match status" value="1"/>
</dbReference>
<dbReference type="EMBL" id="JASCZI010242360">
    <property type="protein sequence ID" value="MED6210793.1"/>
    <property type="molecule type" value="Genomic_DNA"/>
</dbReference>